<protein>
    <recommendedName>
        <fullName evidence="2">Thioesterase domain-containing protein</fullName>
    </recommendedName>
</protein>
<comment type="similarity">
    <text evidence="1">Belongs to the thioesterase PaaI family.</text>
</comment>
<sequence>MILKSDQEVSIAKVQMVFAAFNDSVKERNSLQFDADLMRRVRVIDATSAGTAVLELDVGNEYSNRGGSIHGGAAALILDQFTTTAFIPLAATAAKQKDGYHPPGGFTRAMNITYLRPLPLPATIRVVSEVVQHGRSMSLVRGKITDKGGEKLYSVSEHHKGCTLGAAWAAGGGGLGKCKL</sequence>
<keyword evidence="4" id="KW-1185">Reference proteome</keyword>
<dbReference type="Pfam" id="PF03061">
    <property type="entry name" value="4HBT"/>
    <property type="match status" value="1"/>
</dbReference>
<dbReference type="InterPro" id="IPR029069">
    <property type="entry name" value="HotDog_dom_sf"/>
</dbReference>
<dbReference type="Proteomes" id="UP001590951">
    <property type="component" value="Unassembled WGS sequence"/>
</dbReference>
<dbReference type="SUPFAM" id="SSF54637">
    <property type="entry name" value="Thioesterase/thiol ester dehydrase-isomerase"/>
    <property type="match status" value="1"/>
</dbReference>
<dbReference type="InterPro" id="IPR006683">
    <property type="entry name" value="Thioestr_dom"/>
</dbReference>
<organism evidence="3 4">
    <name type="scientific">Lepraria finkii</name>
    <dbReference type="NCBI Taxonomy" id="1340010"/>
    <lineage>
        <taxon>Eukaryota</taxon>
        <taxon>Fungi</taxon>
        <taxon>Dikarya</taxon>
        <taxon>Ascomycota</taxon>
        <taxon>Pezizomycotina</taxon>
        <taxon>Lecanoromycetes</taxon>
        <taxon>OSLEUM clade</taxon>
        <taxon>Lecanoromycetidae</taxon>
        <taxon>Lecanorales</taxon>
        <taxon>Lecanorineae</taxon>
        <taxon>Stereocaulaceae</taxon>
        <taxon>Lepraria</taxon>
    </lineage>
</organism>
<dbReference type="EMBL" id="JBHFEH010000149">
    <property type="protein sequence ID" value="KAL2045380.1"/>
    <property type="molecule type" value="Genomic_DNA"/>
</dbReference>
<proteinExistence type="inferred from homology"/>
<reference evidence="3 4" key="1">
    <citation type="submission" date="2024-09" db="EMBL/GenBank/DDBJ databases">
        <title>Rethinking Asexuality: The Enigmatic Case of Functional Sexual Genes in Lepraria (Stereocaulaceae).</title>
        <authorList>
            <person name="Doellman M."/>
            <person name="Sun Y."/>
            <person name="Barcenas-Pena A."/>
            <person name="Lumbsch H.T."/>
            <person name="Grewe F."/>
        </authorList>
    </citation>
    <scope>NUCLEOTIDE SEQUENCE [LARGE SCALE GENOMIC DNA]</scope>
    <source>
        <strain evidence="3 4">Grewe 0041</strain>
    </source>
</reference>
<dbReference type="InterPro" id="IPR039298">
    <property type="entry name" value="ACOT13"/>
</dbReference>
<evidence type="ECO:0000313" key="3">
    <source>
        <dbReference type="EMBL" id="KAL2045380.1"/>
    </source>
</evidence>
<dbReference type="CDD" id="cd03443">
    <property type="entry name" value="PaaI_thioesterase"/>
    <property type="match status" value="1"/>
</dbReference>
<name>A0ABR4AI02_9LECA</name>
<gene>
    <name evidence="3" type="ORF">ABVK25_012160</name>
</gene>
<accession>A0ABR4AI02</accession>
<comment type="caution">
    <text evidence="3">The sequence shown here is derived from an EMBL/GenBank/DDBJ whole genome shotgun (WGS) entry which is preliminary data.</text>
</comment>
<dbReference type="Gene3D" id="3.10.129.10">
    <property type="entry name" value="Hotdog Thioesterase"/>
    <property type="match status" value="1"/>
</dbReference>
<evidence type="ECO:0000259" key="2">
    <source>
        <dbReference type="Pfam" id="PF03061"/>
    </source>
</evidence>
<evidence type="ECO:0000313" key="4">
    <source>
        <dbReference type="Proteomes" id="UP001590951"/>
    </source>
</evidence>
<dbReference type="PANTHER" id="PTHR21660:SF9">
    <property type="entry name" value="THIOESTERASE DOMAIN-CONTAINING PROTEIN"/>
    <property type="match status" value="1"/>
</dbReference>
<evidence type="ECO:0000256" key="1">
    <source>
        <dbReference type="ARBA" id="ARBA00008324"/>
    </source>
</evidence>
<dbReference type="PANTHER" id="PTHR21660">
    <property type="entry name" value="THIOESTERASE SUPERFAMILY MEMBER-RELATED"/>
    <property type="match status" value="1"/>
</dbReference>
<feature type="domain" description="Thioesterase" evidence="2">
    <location>
        <begin position="66"/>
        <end position="151"/>
    </location>
</feature>